<organism evidence="1 2">
    <name type="scientific">Meloidogyne enterolobii</name>
    <name type="common">Root-knot nematode worm</name>
    <name type="synonym">Meloidogyne mayaguensis</name>
    <dbReference type="NCBI Taxonomy" id="390850"/>
    <lineage>
        <taxon>Eukaryota</taxon>
        <taxon>Metazoa</taxon>
        <taxon>Ecdysozoa</taxon>
        <taxon>Nematoda</taxon>
        <taxon>Chromadorea</taxon>
        <taxon>Rhabditida</taxon>
        <taxon>Tylenchina</taxon>
        <taxon>Tylenchomorpha</taxon>
        <taxon>Tylenchoidea</taxon>
        <taxon>Meloidogynidae</taxon>
        <taxon>Meloidogyninae</taxon>
        <taxon>Meloidogyne</taxon>
    </lineage>
</organism>
<dbReference type="Proteomes" id="UP001497535">
    <property type="component" value="Unassembled WGS sequence"/>
</dbReference>
<sequence length="82" mass="9654">MARPFYYPLLFFILKCQMTDTWLFLPFIIFSHAKIPIFFLEAPSDNIFPPSQSFPLTLHPTSPLFFSINIYTHIFFLLACLC</sequence>
<accession>A0ACB1A586</accession>
<evidence type="ECO:0000313" key="1">
    <source>
        <dbReference type="EMBL" id="CAK5085433.1"/>
    </source>
</evidence>
<evidence type="ECO:0000313" key="2">
    <source>
        <dbReference type="Proteomes" id="UP001497535"/>
    </source>
</evidence>
<name>A0ACB1A586_MELEN</name>
<reference evidence="1" key="1">
    <citation type="submission" date="2023-11" db="EMBL/GenBank/DDBJ databases">
        <authorList>
            <person name="Poullet M."/>
        </authorList>
    </citation>
    <scope>NUCLEOTIDE SEQUENCE</scope>
    <source>
        <strain evidence="1">E1834</strain>
    </source>
</reference>
<proteinExistence type="predicted"/>
<keyword evidence="2" id="KW-1185">Reference proteome</keyword>
<dbReference type="EMBL" id="CAVMJV010000057">
    <property type="protein sequence ID" value="CAK5085433.1"/>
    <property type="molecule type" value="Genomic_DNA"/>
</dbReference>
<comment type="caution">
    <text evidence="1">The sequence shown here is derived from an EMBL/GenBank/DDBJ whole genome shotgun (WGS) entry which is preliminary data.</text>
</comment>
<protein>
    <submittedName>
        <fullName evidence="1">Uncharacterized protein</fullName>
    </submittedName>
</protein>
<gene>
    <name evidence="1" type="ORF">MENTE1834_LOCUS32880</name>
</gene>